<feature type="transmembrane region" description="Helical" evidence="8">
    <location>
        <begin position="260"/>
        <end position="278"/>
    </location>
</feature>
<keyword evidence="11" id="KW-0645">Protease</keyword>
<dbReference type="InterPro" id="IPR031976">
    <property type="entry name" value="NRho"/>
</dbReference>
<evidence type="ECO:0000256" key="3">
    <source>
        <dbReference type="ARBA" id="ARBA00022692"/>
    </source>
</evidence>
<proteinExistence type="inferred from homology"/>
<feature type="transmembrane region" description="Helical" evidence="8">
    <location>
        <begin position="318"/>
        <end position="340"/>
    </location>
</feature>
<sequence length="362" mass="39554">MNHWITVCDFPLGQDLSPVADFIRRHQLPLRITEENNHQVVASLAPQLVDPMRQLLARWQEGAVDLAQVSVHVHDNSAQPPPVSSAVNAQAGATDERNAAEGTREKTPEDAQQHNQQYTEQQTPEGATGEVTAPVAGVIPQWPLRQTPVSLLLIALCFIGWFMLRQGWAELLVIFPQPEGNGALPGSTLGMHLAQGEYWRLWSPAIVHFSIPHALFNGLGIWIVGRSLEARAGSLWFTVLVLISAPVANLAQYYTSPQNLFGGMSGVVYALIGCALVIQRWQPRWRDVPVALLWLSVVWLLVCMLGVVDYFIPGGIANAAHAGGFAAGVVLGLVFCLAGGSRYFAPPPKNTDDASHHRRQPF</sequence>
<dbReference type="InterPro" id="IPR050925">
    <property type="entry name" value="Rhomboid_protease_S54"/>
</dbReference>
<keyword evidence="3 8" id="KW-0812">Transmembrane</keyword>
<comment type="subcellular location">
    <subcellularLocation>
        <location evidence="1">Membrane</location>
        <topology evidence="1">Multi-pass membrane protein</topology>
    </subcellularLocation>
</comment>
<evidence type="ECO:0000259" key="10">
    <source>
        <dbReference type="Pfam" id="PF16733"/>
    </source>
</evidence>
<evidence type="ECO:0000256" key="6">
    <source>
        <dbReference type="ARBA" id="ARBA00023136"/>
    </source>
</evidence>
<feature type="compositionally biased region" description="Basic and acidic residues" evidence="7">
    <location>
        <begin position="94"/>
        <end position="112"/>
    </location>
</feature>
<evidence type="ECO:0000259" key="9">
    <source>
        <dbReference type="Pfam" id="PF01694"/>
    </source>
</evidence>
<feature type="domain" description="Rhomboid protease N-terminal" evidence="10">
    <location>
        <begin position="4"/>
        <end position="66"/>
    </location>
</feature>
<dbReference type="GO" id="GO:0006508">
    <property type="term" value="P:proteolysis"/>
    <property type="evidence" value="ECO:0007669"/>
    <property type="project" value="UniProtKB-KW"/>
</dbReference>
<evidence type="ECO:0000256" key="8">
    <source>
        <dbReference type="SAM" id="Phobius"/>
    </source>
</evidence>
<evidence type="ECO:0000256" key="4">
    <source>
        <dbReference type="ARBA" id="ARBA00022801"/>
    </source>
</evidence>
<organism evidence="11 12">
    <name type="scientific">Microbulbifer elongatus</name>
    <dbReference type="NCBI Taxonomy" id="86173"/>
    <lineage>
        <taxon>Bacteria</taxon>
        <taxon>Pseudomonadati</taxon>
        <taxon>Pseudomonadota</taxon>
        <taxon>Gammaproteobacteria</taxon>
        <taxon>Cellvibrionales</taxon>
        <taxon>Microbulbiferaceae</taxon>
        <taxon>Microbulbifer</taxon>
    </lineage>
</organism>
<feature type="region of interest" description="Disordered" evidence="7">
    <location>
        <begin position="75"/>
        <end position="128"/>
    </location>
</feature>
<feature type="transmembrane region" description="Helical" evidence="8">
    <location>
        <begin position="235"/>
        <end position="254"/>
    </location>
</feature>
<gene>
    <name evidence="11" type="ORF">HXX02_04955</name>
</gene>
<dbReference type="Pfam" id="PF16733">
    <property type="entry name" value="NRho"/>
    <property type="match status" value="1"/>
</dbReference>
<evidence type="ECO:0000313" key="11">
    <source>
        <dbReference type="EMBL" id="MCQ3828782.1"/>
    </source>
</evidence>
<protein>
    <submittedName>
        <fullName evidence="11">Rhomboid family intramembrane serine protease</fullName>
    </submittedName>
</protein>
<dbReference type="Gene3D" id="1.20.1540.10">
    <property type="entry name" value="Rhomboid-like"/>
    <property type="match status" value="1"/>
</dbReference>
<dbReference type="EMBL" id="JACASI010000013">
    <property type="protein sequence ID" value="MCQ3828782.1"/>
    <property type="molecule type" value="Genomic_DNA"/>
</dbReference>
<feature type="transmembrane region" description="Helical" evidence="8">
    <location>
        <begin position="201"/>
        <end position="223"/>
    </location>
</feature>
<dbReference type="InterPro" id="IPR022764">
    <property type="entry name" value="Peptidase_S54_rhomboid_dom"/>
</dbReference>
<keyword evidence="5 8" id="KW-1133">Transmembrane helix</keyword>
<dbReference type="GO" id="GO:0008233">
    <property type="term" value="F:peptidase activity"/>
    <property type="evidence" value="ECO:0007669"/>
    <property type="project" value="UniProtKB-KW"/>
</dbReference>
<evidence type="ECO:0000313" key="12">
    <source>
        <dbReference type="Proteomes" id="UP001205566"/>
    </source>
</evidence>
<reference evidence="11" key="1">
    <citation type="thesis" date="2020" institute="Technische Universitat Dresden" country="Dresden, Germany">
        <title>The Agarolytic System of Microbulbifer elongatus PORT2, Isolated from Batu Karas, Pangandaran West Java Indonesia.</title>
        <authorList>
            <person name="Anggraeni S.R."/>
        </authorList>
    </citation>
    <scope>NUCLEOTIDE SEQUENCE</scope>
    <source>
        <strain evidence="11">PORT2</strain>
    </source>
</reference>
<dbReference type="InterPro" id="IPR038244">
    <property type="entry name" value="NRho_sf"/>
</dbReference>
<dbReference type="Pfam" id="PF01694">
    <property type="entry name" value="Rhomboid"/>
    <property type="match status" value="1"/>
</dbReference>
<keyword evidence="6 8" id="KW-0472">Membrane</keyword>
<keyword evidence="4" id="KW-0378">Hydrolase</keyword>
<dbReference type="SUPFAM" id="SSF144091">
    <property type="entry name" value="Rhomboid-like"/>
    <property type="match status" value="1"/>
</dbReference>
<feature type="transmembrane region" description="Helical" evidence="8">
    <location>
        <begin position="149"/>
        <end position="168"/>
    </location>
</feature>
<evidence type="ECO:0000256" key="7">
    <source>
        <dbReference type="SAM" id="MobiDB-lite"/>
    </source>
</evidence>
<feature type="domain" description="Peptidase S54 rhomboid" evidence="9">
    <location>
        <begin position="196"/>
        <end position="336"/>
    </location>
</feature>
<dbReference type="Proteomes" id="UP001205566">
    <property type="component" value="Unassembled WGS sequence"/>
</dbReference>
<comment type="caution">
    <text evidence="11">The sequence shown here is derived from an EMBL/GenBank/DDBJ whole genome shotgun (WGS) entry which is preliminary data.</text>
</comment>
<dbReference type="InterPro" id="IPR035952">
    <property type="entry name" value="Rhomboid-like_sf"/>
</dbReference>
<evidence type="ECO:0000256" key="5">
    <source>
        <dbReference type="ARBA" id="ARBA00022989"/>
    </source>
</evidence>
<evidence type="ECO:0000256" key="1">
    <source>
        <dbReference type="ARBA" id="ARBA00004141"/>
    </source>
</evidence>
<name>A0ABT1NZR6_9GAMM</name>
<feature type="compositionally biased region" description="Low complexity" evidence="7">
    <location>
        <begin position="113"/>
        <end position="122"/>
    </location>
</feature>
<dbReference type="RefSeq" id="WP_255873591.1">
    <property type="nucleotide sequence ID" value="NZ_JACASI010000013.1"/>
</dbReference>
<dbReference type="PANTHER" id="PTHR43731:SF14">
    <property type="entry name" value="PRESENILIN-ASSOCIATED RHOMBOID-LIKE PROTEIN, MITOCHONDRIAL"/>
    <property type="match status" value="1"/>
</dbReference>
<evidence type="ECO:0000256" key="2">
    <source>
        <dbReference type="ARBA" id="ARBA00009045"/>
    </source>
</evidence>
<feature type="transmembrane region" description="Helical" evidence="8">
    <location>
        <begin position="290"/>
        <end position="312"/>
    </location>
</feature>
<keyword evidence="12" id="KW-1185">Reference proteome</keyword>
<accession>A0ABT1NZR6</accession>
<comment type="similarity">
    <text evidence="2">Belongs to the peptidase S54 family.</text>
</comment>
<dbReference type="PANTHER" id="PTHR43731">
    <property type="entry name" value="RHOMBOID PROTEASE"/>
    <property type="match status" value="1"/>
</dbReference>
<dbReference type="Gene3D" id="3.30.70.2080">
    <property type="match status" value="1"/>
</dbReference>